<sequence length="83" mass="9727">MPRTLAVVVQPILKYAQNGQQLPNESDQEQYLKAYYEQYYKEWYRQHNEANGEADASSSPLPRRKIKIQFGKTGDYKEVSVQN</sequence>
<organism evidence="1 2">
    <name type="scientific">Strongylus vulgaris</name>
    <name type="common">Blood worm</name>
    <dbReference type="NCBI Taxonomy" id="40348"/>
    <lineage>
        <taxon>Eukaryota</taxon>
        <taxon>Metazoa</taxon>
        <taxon>Ecdysozoa</taxon>
        <taxon>Nematoda</taxon>
        <taxon>Chromadorea</taxon>
        <taxon>Rhabditida</taxon>
        <taxon>Rhabditina</taxon>
        <taxon>Rhabditomorpha</taxon>
        <taxon>Strongyloidea</taxon>
        <taxon>Strongylidae</taxon>
        <taxon>Strongylus</taxon>
    </lineage>
</organism>
<dbReference type="OrthoDB" id="5861617at2759"/>
<dbReference type="EMBL" id="UYYB01011183">
    <property type="protein sequence ID" value="VDM69130.1"/>
    <property type="molecule type" value="Genomic_DNA"/>
</dbReference>
<name>A0A3P7I8M1_STRVU</name>
<dbReference type="AlphaFoldDB" id="A0A3P7I8M1"/>
<accession>A0A3P7I8M1</accession>
<reference evidence="1 2" key="1">
    <citation type="submission" date="2018-11" db="EMBL/GenBank/DDBJ databases">
        <authorList>
            <consortium name="Pathogen Informatics"/>
        </authorList>
    </citation>
    <scope>NUCLEOTIDE SEQUENCE [LARGE SCALE GENOMIC DNA]</scope>
</reference>
<gene>
    <name evidence="1" type="ORF">SVUK_LOCUS4128</name>
</gene>
<dbReference type="Proteomes" id="UP000270094">
    <property type="component" value="Unassembled WGS sequence"/>
</dbReference>
<proteinExistence type="predicted"/>
<evidence type="ECO:0000313" key="1">
    <source>
        <dbReference type="EMBL" id="VDM69130.1"/>
    </source>
</evidence>
<protein>
    <submittedName>
        <fullName evidence="1">Uncharacterized protein</fullName>
    </submittedName>
</protein>
<keyword evidence="2" id="KW-1185">Reference proteome</keyword>
<evidence type="ECO:0000313" key="2">
    <source>
        <dbReference type="Proteomes" id="UP000270094"/>
    </source>
</evidence>